<accession>A6HKF2</accession>
<name>A6HKF2_RAT</name>
<dbReference type="Proteomes" id="UP000234681">
    <property type="component" value="Chromosome 10"/>
</dbReference>
<feature type="region of interest" description="Disordered" evidence="1">
    <location>
        <begin position="1"/>
        <end position="23"/>
    </location>
</feature>
<organism evidence="2 3">
    <name type="scientific">Rattus norvegicus</name>
    <name type="common">Rat</name>
    <dbReference type="NCBI Taxonomy" id="10116"/>
    <lineage>
        <taxon>Eukaryota</taxon>
        <taxon>Metazoa</taxon>
        <taxon>Chordata</taxon>
        <taxon>Craniata</taxon>
        <taxon>Vertebrata</taxon>
        <taxon>Euteleostomi</taxon>
        <taxon>Mammalia</taxon>
        <taxon>Eutheria</taxon>
        <taxon>Euarchontoglires</taxon>
        <taxon>Glires</taxon>
        <taxon>Rodentia</taxon>
        <taxon>Myomorpha</taxon>
        <taxon>Muroidea</taxon>
        <taxon>Muridae</taxon>
        <taxon>Murinae</taxon>
        <taxon>Rattus</taxon>
    </lineage>
</organism>
<evidence type="ECO:0000313" key="2">
    <source>
        <dbReference type="EMBL" id="EDM06507.1"/>
    </source>
</evidence>
<gene>
    <name evidence="2" type="ORF">rCG_63481</name>
</gene>
<sequence>MWVETNLHSFGTIPGPPEQLRLCPTPRHEVQMKTRRMEKQQKPHHPVPVAIW</sequence>
<dbReference type="AlphaFoldDB" id="A6HKF2"/>
<dbReference type="EMBL" id="CH473948">
    <property type="protein sequence ID" value="EDM06507.1"/>
    <property type="molecule type" value="Genomic_DNA"/>
</dbReference>
<evidence type="ECO:0000256" key="1">
    <source>
        <dbReference type="SAM" id="MobiDB-lite"/>
    </source>
</evidence>
<protein>
    <submittedName>
        <fullName evidence="2">RCG63481</fullName>
    </submittedName>
</protein>
<proteinExistence type="predicted"/>
<reference evidence="2 3" key="1">
    <citation type="submission" date="2005-07" db="EMBL/GenBank/DDBJ databases">
        <authorList>
            <person name="Mural R.J."/>
            <person name="Li P.W."/>
            <person name="Adams M.D."/>
            <person name="Amanatides P.G."/>
            <person name="Baden-Tillson H."/>
            <person name="Barnstead M."/>
            <person name="Chin S.H."/>
            <person name="Dew I."/>
            <person name="Evans C.A."/>
            <person name="Ferriera S."/>
            <person name="Flanigan M."/>
            <person name="Fosler C."/>
            <person name="Glodek A."/>
            <person name="Gu Z."/>
            <person name="Holt R.A."/>
            <person name="Jennings D."/>
            <person name="Kraft C.L."/>
            <person name="Lu F."/>
            <person name="Nguyen T."/>
            <person name="Nusskern D.R."/>
            <person name="Pfannkoch C.M."/>
            <person name="Sitter C."/>
            <person name="Sutton G.G."/>
            <person name="Venter J.C."/>
            <person name="Wang Z."/>
            <person name="Woodage T."/>
            <person name="Zheng X.H."/>
            <person name="Zhong F."/>
        </authorList>
    </citation>
    <scope>NUCLEOTIDE SEQUENCE [LARGE SCALE GENOMIC DNA]</scope>
    <source>
        <strain>BN</strain>
        <strain evidence="3">Sprague-Dawley</strain>
    </source>
</reference>
<evidence type="ECO:0000313" key="3">
    <source>
        <dbReference type="Proteomes" id="UP000234681"/>
    </source>
</evidence>